<dbReference type="HAMAP" id="MF_00966">
    <property type="entry name" value="G6PD"/>
    <property type="match status" value="1"/>
</dbReference>
<dbReference type="GO" id="GO:0005829">
    <property type="term" value="C:cytosol"/>
    <property type="evidence" value="ECO:0007669"/>
    <property type="project" value="TreeGrafter"/>
</dbReference>
<dbReference type="SUPFAM" id="SSF55347">
    <property type="entry name" value="Glyceraldehyde-3-phosphate dehydrogenase-like, C-terminal domain"/>
    <property type="match status" value="1"/>
</dbReference>
<dbReference type="Gene3D" id="3.40.50.720">
    <property type="entry name" value="NAD(P)-binding Rossmann-like Domain"/>
    <property type="match status" value="1"/>
</dbReference>
<dbReference type="RefSeq" id="WP_123640488.1">
    <property type="nucleotide sequence ID" value="NZ_ML119081.1"/>
</dbReference>
<feature type="binding site" evidence="7">
    <location>
        <begin position="17"/>
        <end position="24"/>
    </location>
    <ligand>
        <name>NADP(+)</name>
        <dbReference type="ChEBI" id="CHEBI:58349"/>
    </ligand>
</feature>
<dbReference type="InterPro" id="IPR001282">
    <property type="entry name" value="G6P_DH"/>
</dbReference>
<dbReference type="PANTHER" id="PTHR23429">
    <property type="entry name" value="GLUCOSE-6-PHOSPHATE 1-DEHYDROGENASE G6PD"/>
    <property type="match status" value="1"/>
</dbReference>
<dbReference type="EC" id="1.1.1.49" evidence="7"/>
<dbReference type="EMBL" id="RDRB01000001">
    <property type="protein sequence ID" value="ROU04080.1"/>
    <property type="molecule type" value="Genomic_DNA"/>
</dbReference>
<accession>A0A3N2R9C3</accession>
<evidence type="ECO:0000256" key="6">
    <source>
        <dbReference type="ARBA" id="ARBA00023277"/>
    </source>
</evidence>
<dbReference type="InterPro" id="IPR019796">
    <property type="entry name" value="G6P_DH_AS"/>
</dbReference>
<name>A0A3N2R9C3_9RHOB</name>
<dbReference type="OrthoDB" id="9802739at2"/>
<dbReference type="GO" id="GO:0004345">
    <property type="term" value="F:glucose-6-phosphate dehydrogenase activity"/>
    <property type="evidence" value="ECO:0007669"/>
    <property type="project" value="UniProtKB-UniRule"/>
</dbReference>
<evidence type="ECO:0000256" key="2">
    <source>
        <dbReference type="ARBA" id="ARBA00009975"/>
    </source>
</evidence>
<comment type="similarity">
    <text evidence="2 7">Belongs to the glucose-6-phosphate dehydrogenase family.</text>
</comment>
<comment type="caution">
    <text evidence="10">The sequence shown here is derived from an EMBL/GenBank/DDBJ whole genome shotgun (WGS) entry which is preliminary data.</text>
</comment>
<protein>
    <recommendedName>
        <fullName evidence="7">Glucose-6-phosphate 1-dehydrogenase</fullName>
        <shortName evidence="7">G6PD</shortName>
        <ecNumber evidence="7">1.1.1.49</ecNumber>
    </recommendedName>
</protein>
<organism evidence="10 11">
    <name type="scientific">Histidinibacterium lentulum</name>
    <dbReference type="NCBI Taxonomy" id="2480588"/>
    <lineage>
        <taxon>Bacteria</taxon>
        <taxon>Pseudomonadati</taxon>
        <taxon>Pseudomonadota</taxon>
        <taxon>Alphaproteobacteria</taxon>
        <taxon>Rhodobacterales</taxon>
        <taxon>Paracoccaceae</taxon>
        <taxon>Histidinibacterium</taxon>
    </lineage>
</organism>
<dbReference type="Pfam" id="PF02781">
    <property type="entry name" value="G6PD_C"/>
    <property type="match status" value="1"/>
</dbReference>
<dbReference type="Proteomes" id="UP000268016">
    <property type="component" value="Unassembled WGS sequence"/>
</dbReference>
<dbReference type="InterPro" id="IPR022674">
    <property type="entry name" value="G6P_DH_NAD-bd"/>
</dbReference>
<dbReference type="GO" id="GO:0009051">
    <property type="term" value="P:pentose-phosphate shunt, oxidative branch"/>
    <property type="evidence" value="ECO:0007669"/>
    <property type="project" value="TreeGrafter"/>
</dbReference>
<dbReference type="Gene3D" id="3.30.360.10">
    <property type="entry name" value="Dihydrodipicolinate Reductase, domain 2"/>
    <property type="match status" value="1"/>
</dbReference>
<evidence type="ECO:0000256" key="5">
    <source>
        <dbReference type="ARBA" id="ARBA00023002"/>
    </source>
</evidence>
<dbReference type="Pfam" id="PF00479">
    <property type="entry name" value="G6PD_N"/>
    <property type="match status" value="1"/>
</dbReference>
<dbReference type="AlphaFoldDB" id="A0A3N2R9C3"/>
<feature type="binding site" evidence="7">
    <location>
        <position position="235"/>
    </location>
    <ligand>
        <name>substrate</name>
    </ligand>
</feature>
<feature type="active site" description="Proton acceptor" evidence="7">
    <location>
        <position position="240"/>
    </location>
</feature>
<feature type="binding site" evidence="7">
    <location>
        <position position="178"/>
    </location>
    <ligand>
        <name>substrate</name>
    </ligand>
</feature>
<comment type="pathway">
    <text evidence="1 7">Carbohydrate degradation; pentose phosphate pathway; D-ribulose 5-phosphate from D-glucose 6-phosphate (oxidative stage): step 1/3.</text>
</comment>
<reference evidence="10 11" key="1">
    <citation type="submission" date="2018-10" db="EMBL/GenBank/DDBJ databases">
        <title>Histidinibacterium lentulum gen. nov., sp. nov., a marine bacterium from the culture broth of Picochlorum sp. 122.</title>
        <authorList>
            <person name="Wang G."/>
        </authorList>
    </citation>
    <scope>NUCLEOTIDE SEQUENCE [LARGE SCALE GENOMIC DNA]</scope>
    <source>
        <strain evidence="10 11">B17</strain>
    </source>
</reference>
<comment type="caution">
    <text evidence="7">Lacks conserved residue(s) required for the propagation of feature annotation.</text>
</comment>
<dbReference type="PROSITE" id="PS00069">
    <property type="entry name" value="G6P_DEHYDROGENASE"/>
    <property type="match status" value="1"/>
</dbReference>
<dbReference type="PIRSF" id="PIRSF000110">
    <property type="entry name" value="G6PD"/>
    <property type="match status" value="1"/>
</dbReference>
<dbReference type="UniPathway" id="UPA00115">
    <property type="reaction ID" value="UER00408"/>
</dbReference>
<evidence type="ECO:0000313" key="10">
    <source>
        <dbReference type="EMBL" id="ROU04080.1"/>
    </source>
</evidence>
<dbReference type="SUPFAM" id="SSF51735">
    <property type="entry name" value="NAD(P)-binding Rossmann-fold domains"/>
    <property type="match status" value="1"/>
</dbReference>
<evidence type="ECO:0000256" key="4">
    <source>
        <dbReference type="ARBA" id="ARBA00022857"/>
    </source>
</evidence>
<sequence>MVSRVIPVDAFDLVIFGGTGDLARRKILPGLFRRFLAGQMPAEARIIGVARSELDDEGYRTEARAAILEFAGEEATDRESLDAFLGTLRYLVVDARGEGGWPELAALMRADVVRAFYLSVSPALFGDIAGRLHQHGIADKASRIVVEKPFGRDLASARALNASLAEHFDEGQIYRIDHYLGKETVQNLMAVRFGNVLFEPLWNSHYVDHVQITVAETVGVGGRGEYYDRSGAMRDMVQNHLMQLLCLIAMEPPSQFDADAVRDEKLKVIRALQPVDYHQIVRGQYDAGQGTPSYRQDVENPRTHTESFVALKTHIANWRWAGVPFYLRTGKRLKGRVSEIAVVFKDLGHSIFEGDEKRHRNILSIRLQPNEGIDLQVTIKEPGPGGMRLIDVPLDMTFADALGPERNDVSDAYERLIMDVIRGNQTLFMRGDEVEAAWAWTDPIIDGWQARNDVPKHYDTGSPGPEDALMLMHRDGRRWREIRG</sequence>
<feature type="binding site" evidence="7">
    <location>
        <position position="148"/>
    </location>
    <ligand>
        <name>NADP(+)</name>
        <dbReference type="ChEBI" id="CHEBI:58349"/>
    </ligand>
</feature>
<dbReference type="GO" id="GO:0050661">
    <property type="term" value="F:NADP binding"/>
    <property type="evidence" value="ECO:0007669"/>
    <property type="project" value="UniProtKB-UniRule"/>
</dbReference>
<dbReference type="GO" id="GO:0006006">
    <property type="term" value="P:glucose metabolic process"/>
    <property type="evidence" value="ECO:0007669"/>
    <property type="project" value="UniProtKB-KW"/>
</dbReference>
<dbReference type="NCBIfam" id="TIGR00871">
    <property type="entry name" value="zwf"/>
    <property type="match status" value="1"/>
</dbReference>
<evidence type="ECO:0000259" key="8">
    <source>
        <dbReference type="Pfam" id="PF00479"/>
    </source>
</evidence>
<feature type="domain" description="Glucose-6-phosphate dehydrogenase NAD-binding" evidence="8">
    <location>
        <begin position="14"/>
        <end position="187"/>
    </location>
</feature>
<keyword evidence="4 7" id="KW-0521">NADP</keyword>
<proteinExistence type="inferred from homology"/>
<evidence type="ECO:0000259" key="9">
    <source>
        <dbReference type="Pfam" id="PF02781"/>
    </source>
</evidence>
<evidence type="ECO:0000256" key="3">
    <source>
        <dbReference type="ARBA" id="ARBA00022526"/>
    </source>
</evidence>
<dbReference type="PRINTS" id="PR00079">
    <property type="entry name" value="G6PDHDRGNASE"/>
</dbReference>
<keyword evidence="5 7" id="KW-0560">Oxidoreductase</keyword>
<keyword evidence="11" id="KW-1185">Reference proteome</keyword>
<feature type="binding site" evidence="7">
    <location>
        <position position="216"/>
    </location>
    <ligand>
        <name>substrate</name>
    </ligand>
</feature>
<comment type="function">
    <text evidence="7">Catalyzes the oxidation of glucose 6-phosphate to 6-phosphogluconolactone.</text>
</comment>
<feature type="domain" description="Glucose-6-phosphate dehydrogenase C-terminal" evidence="9">
    <location>
        <begin position="189"/>
        <end position="480"/>
    </location>
</feature>
<dbReference type="PANTHER" id="PTHR23429:SF0">
    <property type="entry name" value="GLUCOSE-6-PHOSPHATE 1-DEHYDROGENASE"/>
    <property type="match status" value="1"/>
</dbReference>
<feature type="binding site" evidence="7">
    <location>
        <position position="331"/>
    </location>
    <ligand>
        <name>substrate</name>
    </ligand>
</feature>
<keyword evidence="6 7" id="KW-0119">Carbohydrate metabolism</keyword>
<evidence type="ECO:0000256" key="1">
    <source>
        <dbReference type="ARBA" id="ARBA00004937"/>
    </source>
</evidence>
<comment type="catalytic activity">
    <reaction evidence="7">
        <text>D-glucose 6-phosphate + NADP(+) = 6-phospho-D-glucono-1,5-lactone + NADPH + H(+)</text>
        <dbReference type="Rhea" id="RHEA:15841"/>
        <dbReference type="ChEBI" id="CHEBI:15378"/>
        <dbReference type="ChEBI" id="CHEBI:57783"/>
        <dbReference type="ChEBI" id="CHEBI:57955"/>
        <dbReference type="ChEBI" id="CHEBI:58349"/>
        <dbReference type="ChEBI" id="CHEBI:61548"/>
        <dbReference type="EC" id="1.1.1.49"/>
    </reaction>
</comment>
<keyword evidence="3 7" id="KW-0313">Glucose metabolism</keyword>
<feature type="binding site" evidence="7">
    <location>
        <position position="182"/>
    </location>
    <ligand>
        <name>substrate</name>
    </ligand>
</feature>
<gene>
    <name evidence="7 10" type="primary">zwf</name>
    <name evidence="10" type="ORF">EAT49_01385</name>
</gene>
<dbReference type="InterPro" id="IPR022675">
    <property type="entry name" value="G6P_DH_C"/>
</dbReference>
<feature type="binding site" evidence="7">
    <location>
        <position position="51"/>
    </location>
    <ligand>
        <name>NADP(+)</name>
        <dbReference type="ChEBI" id="CHEBI:58349"/>
    </ligand>
</feature>
<evidence type="ECO:0000256" key="7">
    <source>
        <dbReference type="HAMAP-Rule" id="MF_00966"/>
    </source>
</evidence>
<dbReference type="InterPro" id="IPR036291">
    <property type="entry name" value="NAD(P)-bd_dom_sf"/>
</dbReference>
<evidence type="ECO:0000313" key="11">
    <source>
        <dbReference type="Proteomes" id="UP000268016"/>
    </source>
</evidence>